<evidence type="ECO:0000256" key="1">
    <source>
        <dbReference type="SAM" id="MobiDB-lite"/>
    </source>
</evidence>
<comment type="caution">
    <text evidence="2">The sequence shown here is derived from an EMBL/GenBank/DDBJ whole genome shotgun (WGS) entry which is preliminary data.</text>
</comment>
<protein>
    <submittedName>
        <fullName evidence="2">Uncharacterized protein</fullName>
    </submittedName>
</protein>
<proteinExistence type="predicted"/>
<keyword evidence="3" id="KW-1185">Reference proteome</keyword>
<accession>A0ABP7MVZ2</accession>
<dbReference type="EMBL" id="BAABDH010000022">
    <property type="protein sequence ID" value="GAA3931028.1"/>
    <property type="molecule type" value="Genomic_DNA"/>
</dbReference>
<feature type="region of interest" description="Disordered" evidence="1">
    <location>
        <begin position="83"/>
        <end position="125"/>
    </location>
</feature>
<name>A0ABP7MVZ2_9BACT</name>
<organism evidence="2 3">
    <name type="scientific">Hymenobacter algoricola</name>
    <dbReference type="NCBI Taxonomy" id="486267"/>
    <lineage>
        <taxon>Bacteria</taxon>
        <taxon>Pseudomonadati</taxon>
        <taxon>Bacteroidota</taxon>
        <taxon>Cytophagia</taxon>
        <taxon>Cytophagales</taxon>
        <taxon>Hymenobacteraceae</taxon>
        <taxon>Hymenobacter</taxon>
    </lineage>
</organism>
<dbReference type="Proteomes" id="UP001499909">
    <property type="component" value="Unassembled WGS sequence"/>
</dbReference>
<evidence type="ECO:0000313" key="2">
    <source>
        <dbReference type="EMBL" id="GAA3931028.1"/>
    </source>
</evidence>
<reference evidence="3" key="1">
    <citation type="journal article" date="2019" name="Int. J. Syst. Evol. Microbiol.">
        <title>The Global Catalogue of Microorganisms (GCM) 10K type strain sequencing project: providing services to taxonomists for standard genome sequencing and annotation.</title>
        <authorList>
            <consortium name="The Broad Institute Genomics Platform"/>
            <consortium name="The Broad Institute Genome Sequencing Center for Infectious Disease"/>
            <person name="Wu L."/>
            <person name="Ma J."/>
        </authorList>
    </citation>
    <scope>NUCLEOTIDE SEQUENCE [LARGE SCALE GENOMIC DNA]</scope>
    <source>
        <strain evidence="3">JCM 17214</strain>
    </source>
</reference>
<evidence type="ECO:0000313" key="3">
    <source>
        <dbReference type="Proteomes" id="UP001499909"/>
    </source>
</evidence>
<gene>
    <name evidence="2" type="ORF">GCM10022406_15430</name>
</gene>
<sequence length="125" mass="13262">MEPEVVPLVEPDIEPLVEAPEVEPLVELSVVPDSFGVPELVDEQEDRAAAAPNSSAITLVADGLLVGFIGVVVRLRKCRNGHPGSPCTCPLPGSLPSRPKHSFPGPSPRRAYEPQDPLSVGQARN</sequence>